<keyword evidence="5 7" id="KW-1133">Transmembrane helix</keyword>
<protein>
    <submittedName>
        <fullName evidence="11">NupC/NupG family nucleoside CNT transporter</fullName>
    </submittedName>
</protein>
<evidence type="ECO:0000313" key="12">
    <source>
        <dbReference type="Proteomes" id="UP001057753"/>
    </source>
</evidence>
<evidence type="ECO:0000256" key="1">
    <source>
        <dbReference type="ARBA" id="ARBA00004651"/>
    </source>
</evidence>
<feature type="domain" description="Concentrative nucleoside transporter N-terminal" evidence="8">
    <location>
        <begin position="8"/>
        <end position="81"/>
    </location>
</feature>
<feature type="transmembrane region" description="Helical" evidence="7">
    <location>
        <begin position="6"/>
        <end position="22"/>
    </location>
</feature>
<dbReference type="GO" id="GO:0015293">
    <property type="term" value="F:symporter activity"/>
    <property type="evidence" value="ECO:0007669"/>
    <property type="project" value="TreeGrafter"/>
</dbReference>
<dbReference type="EMBL" id="JABXYM010000001">
    <property type="protein sequence ID" value="MCR6098250.1"/>
    <property type="molecule type" value="Genomic_DNA"/>
</dbReference>
<comment type="subcellular location">
    <subcellularLocation>
        <location evidence="1">Cell membrane</location>
        <topology evidence="1">Multi-pass membrane protein</topology>
    </subcellularLocation>
</comment>
<dbReference type="GO" id="GO:0005886">
    <property type="term" value="C:plasma membrane"/>
    <property type="evidence" value="ECO:0007669"/>
    <property type="project" value="UniProtKB-SubCell"/>
</dbReference>
<dbReference type="Proteomes" id="UP001057753">
    <property type="component" value="Unassembled WGS sequence"/>
</dbReference>
<dbReference type="PANTHER" id="PTHR10590:SF4">
    <property type="entry name" value="SOLUTE CARRIER FAMILY 28 MEMBER 3"/>
    <property type="match status" value="1"/>
</dbReference>
<proteinExistence type="inferred from homology"/>
<evidence type="ECO:0000256" key="5">
    <source>
        <dbReference type="ARBA" id="ARBA00022989"/>
    </source>
</evidence>
<dbReference type="InterPro" id="IPR011642">
    <property type="entry name" value="Gate_dom"/>
</dbReference>
<accession>A0A9Q4FZ04</accession>
<keyword evidence="12" id="KW-1185">Reference proteome</keyword>
<evidence type="ECO:0000256" key="2">
    <source>
        <dbReference type="ARBA" id="ARBA00009033"/>
    </source>
</evidence>
<evidence type="ECO:0000259" key="10">
    <source>
        <dbReference type="Pfam" id="PF07670"/>
    </source>
</evidence>
<name>A0A9Q4FZ04_SALAG</name>
<evidence type="ECO:0000313" key="11">
    <source>
        <dbReference type="EMBL" id="MCR6098250.1"/>
    </source>
</evidence>
<feature type="domain" description="Nucleoside transporter/FeoB GTPase Gate" evidence="10">
    <location>
        <begin position="93"/>
        <end position="189"/>
    </location>
</feature>
<feature type="transmembrane region" description="Helical" evidence="7">
    <location>
        <begin position="256"/>
        <end position="278"/>
    </location>
</feature>
<comment type="similarity">
    <text evidence="2">Belongs to the concentrative nucleoside transporter (CNT) (TC 2.A.41) family.</text>
</comment>
<feature type="transmembrane region" description="Helical" evidence="7">
    <location>
        <begin position="167"/>
        <end position="188"/>
    </location>
</feature>
<dbReference type="PANTHER" id="PTHR10590">
    <property type="entry name" value="SODIUM/NUCLEOSIDE COTRANSPORTER"/>
    <property type="match status" value="1"/>
</dbReference>
<dbReference type="AlphaFoldDB" id="A0A9Q4FZ04"/>
<feature type="transmembrane region" description="Helical" evidence="7">
    <location>
        <begin position="348"/>
        <end position="373"/>
    </location>
</feature>
<evidence type="ECO:0000256" key="6">
    <source>
        <dbReference type="ARBA" id="ARBA00023136"/>
    </source>
</evidence>
<reference evidence="11" key="1">
    <citation type="submission" date="2020-06" db="EMBL/GenBank/DDBJ databases">
        <title>Insight into the genomes of haloalkaliphilic bacilli from Kenyan soda lakes.</title>
        <authorList>
            <person name="Mwirichia R."/>
            <person name="Villamizar G.C."/>
            <person name="Poehlein A."/>
            <person name="Mugweru J."/>
            <person name="Kipnyargis A."/>
            <person name="Kiplimo D."/>
            <person name="Orwa P."/>
            <person name="Daniel R."/>
        </authorList>
    </citation>
    <scope>NUCLEOTIDE SEQUENCE</scope>
    <source>
        <strain evidence="11">B1096_S55</strain>
    </source>
</reference>
<keyword evidence="6 7" id="KW-0472">Membrane</keyword>
<keyword evidence="3" id="KW-1003">Cell membrane</keyword>
<dbReference type="Pfam" id="PF01773">
    <property type="entry name" value="Nucleos_tra2_N"/>
    <property type="match status" value="1"/>
</dbReference>
<dbReference type="InterPro" id="IPR002668">
    <property type="entry name" value="CNT_N_dom"/>
</dbReference>
<comment type="caution">
    <text evidence="11">The sequence shown here is derived from an EMBL/GenBank/DDBJ whole genome shotgun (WGS) entry which is preliminary data.</text>
</comment>
<gene>
    <name evidence="11" type="ORF">HXA33_17080</name>
</gene>
<dbReference type="GO" id="GO:0005337">
    <property type="term" value="F:nucleoside transmembrane transporter activity"/>
    <property type="evidence" value="ECO:0007669"/>
    <property type="project" value="InterPro"/>
</dbReference>
<evidence type="ECO:0000259" key="8">
    <source>
        <dbReference type="Pfam" id="PF01773"/>
    </source>
</evidence>
<dbReference type="InterPro" id="IPR008276">
    <property type="entry name" value="C_nuclsd_transpt"/>
</dbReference>
<feature type="transmembrane region" description="Helical" evidence="7">
    <location>
        <begin position="290"/>
        <end position="311"/>
    </location>
</feature>
<organism evidence="11 12">
    <name type="scientific">Salipaludibacillus agaradhaerens</name>
    <name type="common">Bacillus agaradhaerens</name>
    <dbReference type="NCBI Taxonomy" id="76935"/>
    <lineage>
        <taxon>Bacteria</taxon>
        <taxon>Bacillati</taxon>
        <taxon>Bacillota</taxon>
        <taxon>Bacilli</taxon>
        <taxon>Bacillales</taxon>
        <taxon>Bacillaceae</taxon>
    </lineage>
</organism>
<dbReference type="Pfam" id="PF07662">
    <property type="entry name" value="Nucleos_tra2_C"/>
    <property type="match status" value="1"/>
</dbReference>
<evidence type="ECO:0000256" key="3">
    <source>
        <dbReference type="ARBA" id="ARBA00022475"/>
    </source>
</evidence>
<evidence type="ECO:0000256" key="4">
    <source>
        <dbReference type="ARBA" id="ARBA00022692"/>
    </source>
</evidence>
<evidence type="ECO:0000256" key="7">
    <source>
        <dbReference type="SAM" id="Phobius"/>
    </source>
</evidence>
<feature type="transmembrane region" description="Helical" evidence="7">
    <location>
        <begin position="385"/>
        <end position="407"/>
    </location>
</feature>
<dbReference type="InterPro" id="IPR011657">
    <property type="entry name" value="CNT_C_dom"/>
</dbReference>
<sequence length="408" mass="43451">MTILWGLFGCSIIILISILMSENKKRINVRTVTIGFILQVIFGILVLRWDVGQNAIQVASDGVNSLIGYGNEGLTFVFGPLADRSGDVGVFAVTVLGMIIFLTVLIALLYYFGIMQHVVRFIGGFISKLMQTSYAESVAAAANIFIGNTQAPLVVKPYIATMSRSQIFSVMVGGLASVSGAVLMGLAAMGIPIQYLLSAAVMSAPAGLMIAKFVIPETEEIDNEEWKQSDDTMSKAKEDTNLIDVIFVNSKEGLHYAVNVGLMLIMFISLIALANGIIGFGGSLVGLENLSLELILGYLFAPIAFLIGIPASEAVIAGNLLAQKMLLNEFVAFASFSTGLENFSERSIAILTFALSGFANFGAAGSIVGMLSRMVPKRKQEVQQLAVKALIAATLANLLNGAIVMIIL</sequence>
<keyword evidence="4 7" id="KW-0812">Transmembrane</keyword>
<dbReference type="Pfam" id="PF07670">
    <property type="entry name" value="Gate"/>
    <property type="match status" value="1"/>
</dbReference>
<feature type="transmembrane region" description="Helical" evidence="7">
    <location>
        <begin position="88"/>
        <end position="113"/>
    </location>
</feature>
<feature type="domain" description="Concentrative nucleoside transporter C-terminal" evidence="9">
    <location>
        <begin position="195"/>
        <end position="404"/>
    </location>
</feature>
<feature type="transmembrane region" description="Helical" evidence="7">
    <location>
        <begin position="29"/>
        <end position="49"/>
    </location>
</feature>
<dbReference type="RefSeq" id="WP_257822614.1">
    <property type="nucleotide sequence ID" value="NZ_JABXYM010000001.1"/>
</dbReference>
<evidence type="ECO:0000259" key="9">
    <source>
        <dbReference type="Pfam" id="PF07662"/>
    </source>
</evidence>